<evidence type="ECO:0000313" key="2">
    <source>
        <dbReference type="Proteomes" id="UP000177418"/>
    </source>
</evidence>
<dbReference type="AlphaFoldDB" id="A0A1F7JIV4"/>
<reference evidence="1 2" key="1">
    <citation type="journal article" date="2016" name="Nat. Commun.">
        <title>Thousands of microbial genomes shed light on interconnected biogeochemical processes in an aquifer system.</title>
        <authorList>
            <person name="Anantharaman K."/>
            <person name="Brown C.T."/>
            <person name="Hug L.A."/>
            <person name="Sharon I."/>
            <person name="Castelle C.J."/>
            <person name="Probst A.J."/>
            <person name="Thomas B.C."/>
            <person name="Singh A."/>
            <person name="Wilkins M.J."/>
            <person name="Karaoz U."/>
            <person name="Brodie E.L."/>
            <person name="Williams K.H."/>
            <person name="Hubbard S.S."/>
            <person name="Banfield J.F."/>
        </authorList>
    </citation>
    <scope>NUCLEOTIDE SEQUENCE [LARGE SCALE GENOMIC DNA]</scope>
</reference>
<accession>A0A1F7JIV4</accession>
<name>A0A1F7JIV4_9BACT</name>
<proteinExistence type="predicted"/>
<protein>
    <recommendedName>
        <fullName evidence="3">Glycosyltransferase 2-like domain-containing protein</fullName>
    </recommendedName>
</protein>
<gene>
    <name evidence="1" type="ORF">A3H78_05290</name>
</gene>
<organism evidence="1 2">
    <name type="scientific">Candidatus Roizmanbacteria bacterium RIFCSPLOWO2_02_FULL_36_11</name>
    <dbReference type="NCBI Taxonomy" id="1802071"/>
    <lineage>
        <taxon>Bacteria</taxon>
        <taxon>Candidatus Roizmaniibacteriota</taxon>
    </lineage>
</organism>
<dbReference type="EMBL" id="MGAV01000002">
    <property type="protein sequence ID" value="OGK55548.1"/>
    <property type="molecule type" value="Genomic_DNA"/>
</dbReference>
<dbReference type="Proteomes" id="UP000177418">
    <property type="component" value="Unassembled WGS sequence"/>
</dbReference>
<evidence type="ECO:0000313" key="1">
    <source>
        <dbReference type="EMBL" id="OGK55548.1"/>
    </source>
</evidence>
<comment type="caution">
    <text evidence="1">The sequence shown here is derived from an EMBL/GenBank/DDBJ whole genome shotgun (WGS) entry which is preliminary data.</text>
</comment>
<sequence>MFNPSSIAIALITYYPKWYRGKLRSLGATDKIRGDLALRTVEQGVKKGYQIIIVDGTSSRSFKTDLRRFSSVHLIKRRINKASPAKRQAIKRAASIDGVKAIVLMEPEKTDLIENHIEMIVKPILKNYADIVIPCRNDDFFRKTYPDYMYKSEVEGNFMYNQILKSTNFLQKKASDFDFFFGPRAFKNERGVVKLFLKKAKLKINNEIINKLIIDPEIYSNSLYYSVIQALKKKLKVLSIEIPFKYPTIQKENEEKGDRDFFMEKRNNQQLRLIVELLCFMNREYKQV</sequence>
<evidence type="ECO:0008006" key="3">
    <source>
        <dbReference type="Google" id="ProtNLM"/>
    </source>
</evidence>